<protein>
    <submittedName>
        <fullName evidence="1">Uncharacterized protein</fullName>
    </submittedName>
</protein>
<evidence type="ECO:0000313" key="2">
    <source>
        <dbReference type="Proteomes" id="UP000234323"/>
    </source>
</evidence>
<comment type="caution">
    <text evidence="1">The sequence shown here is derived from an EMBL/GenBank/DDBJ whole genome shotgun (WGS) entry which is preliminary data.</text>
</comment>
<sequence>MYYRAFLGFETTYIDDFAKTLKEFKRFQLEEYEKKHLDKDMLFPTGRVGIGIRDETKRIGANLYKDILMDTAAFTIKKGGEITKIMLEAILLQYREKSAVNDTAVEELKKTKDELEL</sequence>
<keyword evidence="2" id="KW-1185">Reference proteome</keyword>
<proteinExistence type="predicted"/>
<dbReference type="EMBL" id="LLXI01000738">
    <property type="protein sequence ID" value="PKY49414.1"/>
    <property type="molecule type" value="Genomic_DNA"/>
</dbReference>
<gene>
    <name evidence="1" type="ORF">RhiirA4_465394</name>
</gene>
<organism evidence="1 2">
    <name type="scientific">Rhizophagus irregularis</name>
    <dbReference type="NCBI Taxonomy" id="588596"/>
    <lineage>
        <taxon>Eukaryota</taxon>
        <taxon>Fungi</taxon>
        <taxon>Fungi incertae sedis</taxon>
        <taxon>Mucoromycota</taxon>
        <taxon>Glomeromycotina</taxon>
        <taxon>Glomeromycetes</taxon>
        <taxon>Glomerales</taxon>
        <taxon>Glomeraceae</taxon>
        <taxon>Rhizophagus</taxon>
    </lineage>
</organism>
<evidence type="ECO:0000313" key="1">
    <source>
        <dbReference type="EMBL" id="PKY49414.1"/>
    </source>
</evidence>
<name>A0A2I1GS85_9GLOM</name>
<dbReference type="Proteomes" id="UP000234323">
    <property type="component" value="Unassembled WGS sequence"/>
</dbReference>
<accession>A0A2I1GS85</accession>
<reference evidence="1 2" key="1">
    <citation type="submission" date="2015-10" db="EMBL/GenBank/DDBJ databases">
        <title>Genome analyses suggest a sexual origin of heterokaryosis in a supposedly ancient asexual fungus.</title>
        <authorList>
            <person name="Ropars J."/>
            <person name="Sedzielewska K."/>
            <person name="Noel J."/>
            <person name="Charron P."/>
            <person name="Farinelli L."/>
            <person name="Marton T."/>
            <person name="Kruger M."/>
            <person name="Pelin A."/>
            <person name="Brachmann A."/>
            <person name="Corradi N."/>
        </authorList>
    </citation>
    <scope>NUCLEOTIDE SEQUENCE [LARGE SCALE GENOMIC DNA]</scope>
    <source>
        <strain evidence="1 2">A4</strain>
    </source>
</reference>
<dbReference type="AlphaFoldDB" id="A0A2I1GS85"/>